<evidence type="ECO:0000313" key="1">
    <source>
        <dbReference type="EMBL" id="MPL85825.1"/>
    </source>
</evidence>
<dbReference type="AlphaFoldDB" id="A0A644V458"/>
<name>A0A644V458_9ZZZZ</name>
<gene>
    <name evidence="1" type="ORF">SDC9_31799</name>
</gene>
<dbReference type="InterPro" id="IPR019861">
    <property type="entry name" value="PorP/SprF_Bacteroidetes"/>
</dbReference>
<protein>
    <recommendedName>
        <fullName evidence="2">Type IX secretion system membrane protein PorP/SprF</fullName>
    </recommendedName>
</protein>
<sequence>MKKINLFIFLIVSCTAGLFAQSDFQYAQVVNNLGWVNPSYYGMSRDITGTFIYANRLNGQMSSEAFDVHGGLPYQNLGFGIQGDFNNFGLRKQSILGVDANVDLKVSCNSYLLFGLFVGYDLWRYSGDAITDVGFETTNPNVYMPNYNSTNLMTSFGATYVYKGLRLGSSFRWNLRNRESIDNKNLLTYYGHIDYEFLVDKFAIRPLGIYMWNQESGSNTDLGVMVGYNKIANLGVLYRGTNKLSPKSFAVLADLTIAKSATLFFDYEFGLSTYSNIRTSWELGLRFNLNKALNRESFDKRETMRNFAW</sequence>
<comment type="caution">
    <text evidence="1">The sequence shown here is derived from an EMBL/GenBank/DDBJ whole genome shotgun (WGS) entry which is preliminary data.</text>
</comment>
<evidence type="ECO:0008006" key="2">
    <source>
        <dbReference type="Google" id="ProtNLM"/>
    </source>
</evidence>
<dbReference type="EMBL" id="VSSQ01000212">
    <property type="protein sequence ID" value="MPL85825.1"/>
    <property type="molecule type" value="Genomic_DNA"/>
</dbReference>
<accession>A0A644V458</accession>
<dbReference type="Pfam" id="PF11751">
    <property type="entry name" value="PorP_SprF"/>
    <property type="match status" value="1"/>
</dbReference>
<reference evidence="1" key="1">
    <citation type="submission" date="2019-08" db="EMBL/GenBank/DDBJ databases">
        <authorList>
            <person name="Kucharzyk K."/>
            <person name="Murdoch R.W."/>
            <person name="Higgins S."/>
            <person name="Loffler F."/>
        </authorList>
    </citation>
    <scope>NUCLEOTIDE SEQUENCE</scope>
</reference>
<organism evidence="1">
    <name type="scientific">bioreactor metagenome</name>
    <dbReference type="NCBI Taxonomy" id="1076179"/>
    <lineage>
        <taxon>unclassified sequences</taxon>
        <taxon>metagenomes</taxon>
        <taxon>ecological metagenomes</taxon>
    </lineage>
</organism>
<proteinExistence type="predicted"/>